<feature type="compositionally biased region" description="Polar residues" evidence="1">
    <location>
        <begin position="77"/>
        <end position="86"/>
    </location>
</feature>
<reference evidence="2 3" key="1">
    <citation type="journal article" date="2015" name="Mol. Plant Microbe Interact.">
        <title>Genome, transcriptome, and functional analyses of Penicillium expansum provide new insights into secondary metabolism and pathogenicity.</title>
        <authorList>
            <person name="Ballester A.R."/>
            <person name="Marcet-Houben M."/>
            <person name="Levin E."/>
            <person name="Sela N."/>
            <person name="Selma-Lazaro C."/>
            <person name="Carmona L."/>
            <person name="Wisniewski M."/>
            <person name="Droby S."/>
            <person name="Gonzalez-Candelas L."/>
            <person name="Gabaldon T."/>
        </authorList>
    </citation>
    <scope>NUCLEOTIDE SEQUENCE [LARGE SCALE GENOMIC DNA]</scope>
    <source>
        <strain evidence="2 3">PHI-1</strain>
    </source>
</reference>
<dbReference type="AlphaFoldDB" id="A0A0A2KKN3"/>
<dbReference type="OMA" id="AWEKMSD"/>
<dbReference type="STRING" id="40296.A0A0A2KKN3"/>
<feature type="compositionally biased region" description="Acidic residues" evidence="1">
    <location>
        <begin position="188"/>
        <end position="200"/>
    </location>
</feature>
<evidence type="ECO:0008006" key="4">
    <source>
        <dbReference type="Google" id="ProtNLM"/>
    </source>
</evidence>
<feature type="compositionally biased region" description="Basic and acidic residues" evidence="1">
    <location>
        <begin position="227"/>
        <end position="241"/>
    </location>
</feature>
<organism evidence="2 3">
    <name type="scientific">Penicillium italicum</name>
    <name type="common">Blue mold</name>
    <dbReference type="NCBI Taxonomy" id="40296"/>
    <lineage>
        <taxon>Eukaryota</taxon>
        <taxon>Fungi</taxon>
        <taxon>Dikarya</taxon>
        <taxon>Ascomycota</taxon>
        <taxon>Pezizomycotina</taxon>
        <taxon>Eurotiomycetes</taxon>
        <taxon>Eurotiomycetidae</taxon>
        <taxon>Eurotiales</taxon>
        <taxon>Aspergillaceae</taxon>
        <taxon>Penicillium</taxon>
    </lineage>
</organism>
<feature type="compositionally biased region" description="Basic and acidic residues" evidence="1">
    <location>
        <begin position="54"/>
        <end position="76"/>
    </location>
</feature>
<sequence>MPPKDKYSDPELRDEIKKEVRGCDKGGKPGQWSARKAQMMASEYKRRGGSYNTTKEEGQTESQKHLDTWTKEKWQTKEGSGTARQGNDSRKRYLPKKAWEKLCEEEKEQTEEKKIEESQGGKQFVGNTKEAKEARWKVSSDIRDEGQKVEGNSEKFRGNGETDKKRTKKNEEEIADDEQNDNQQNDDQQNDDQQNDDQQSDDQQKDEQNDENQKNDKKRGAGKKRSAKQDEAPKKKARDSVRMQGLRNRK</sequence>
<feature type="compositionally biased region" description="Basic and acidic residues" evidence="1">
    <location>
        <begin position="202"/>
        <end position="219"/>
    </location>
</feature>
<protein>
    <recommendedName>
        <fullName evidence="4">DUF5872 domain-containing protein</fullName>
    </recommendedName>
</protein>
<feature type="compositionally biased region" description="Basic and acidic residues" evidence="1">
    <location>
        <begin position="129"/>
        <end position="172"/>
    </location>
</feature>
<name>A0A0A2KKN3_PENIT</name>
<feature type="region of interest" description="Disordered" evidence="1">
    <location>
        <begin position="21"/>
        <end position="250"/>
    </location>
</feature>
<evidence type="ECO:0000256" key="1">
    <source>
        <dbReference type="SAM" id="MobiDB-lite"/>
    </source>
</evidence>
<evidence type="ECO:0000313" key="2">
    <source>
        <dbReference type="EMBL" id="KGO67456.1"/>
    </source>
</evidence>
<accession>A0A0A2KKN3</accession>
<dbReference type="Proteomes" id="UP000030104">
    <property type="component" value="Unassembled WGS sequence"/>
</dbReference>
<proteinExistence type="predicted"/>
<dbReference type="HOGENOM" id="CLU_079693_1_0_1"/>
<comment type="caution">
    <text evidence="2">The sequence shown here is derived from an EMBL/GenBank/DDBJ whole genome shotgun (WGS) entry which is preliminary data.</text>
</comment>
<dbReference type="OrthoDB" id="3360421at2759"/>
<evidence type="ECO:0000313" key="3">
    <source>
        <dbReference type="Proteomes" id="UP000030104"/>
    </source>
</evidence>
<gene>
    <name evidence="2" type="ORF">PITC_009070</name>
</gene>
<dbReference type="EMBL" id="JQGA01001283">
    <property type="protein sequence ID" value="KGO67456.1"/>
    <property type="molecule type" value="Genomic_DNA"/>
</dbReference>
<dbReference type="PhylomeDB" id="A0A0A2KKN3"/>
<keyword evidence="3" id="KW-1185">Reference proteome</keyword>
<feature type="compositionally biased region" description="Basic and acidic residues" evidence="1">
    <location>
        <begin position="87"/>
        <end position="119"/>
    </location>
</feature>